<evidence type="ECO:0000313" key="1">
    <source>
        <dbReference type="EMBL" id="AET70564.1"/>
    </source>
</evidence>
<dbReference type="EMBL" id="CP003108">
    <property type="protein sequence ID" value="AET70564.1"/>
    <property type="molecule type" value="Genomic_DNA"/>
</dbReference>
<gene>
    <name evidence="1" type="ordered locus">Desor_5176</name>
</gene>
<dbReference type="HOGENOM" id="CLU_3250532_0_0_9"/>
<dbReference type="PATRIC" id="fig|768706.3.peg.5274"/>
<organism evidence="1 2">
    <name type="scientific">Desulfosporosinus orientis (strain ATCC 19365 / DSM 765 / NCIMB 8382 / VKM B-1628 / Singapore I)</name>
    <name type="common">Desulfotomaculum orientis</name>
    <dbReference type="NCBI Taxonomy" id="768706"/>
    <lineage>
        <taxon>Bacteria</taxon>
        <taxon>Bacillati</taxon>
        <taxon>Bacillota</taxon>
        <taxon>Clostridia</taxon>
        <taxon>Eubacteriales</taxon>
        <taxon>Desulfitobacteriaceae</taxon>
        <taxon>Desulfosporosinus</taxon>
    </lineage>
</organism>
<accession>G7W756</accession>
<sequence length="42" mass="4830">MTDEFMAAENAIGIFNGIHMKKEKGVLWFSYKDLKDEGIITH</sequence>
<keyword evidence="2" id="KW-1185">Reference proteome</keyword>
<dbReference type="AlphaFoldDB" id="G7W756"/>
<dbReference type="KEGG" id="dor:Desor_5176"/>
<reference evidence="1 2" key="2">
    <citation type="journal article" date="2012" name="J. Bacteriol.">
        <title>Complete genome sequences of Desulfosporosinus orientis DSM765T, Desulfosporosinus youngiae DSM17734T, Desulfosporosinus meridiei DSM13257T, and Desulfosporosinus acidiphilus DSM22704T.</title>
        <authorList>
            <person name="Pester M."/>
            <person name="Brambilla E."/>
            <person name="Alazard D."/>
            <person name="Rattei T."/>
            <person name="Weinmaier T."/>
            <person name="Han J."/>
            <person name="Lucas S."/>
            <person name="Lapidus A."/>
            <person name="Cheng J.F."/>
            <person name="Goodwin L."/>
            <person name="Pitluck S."/>
            <person name="Peters L."/>
            <person name="Ovchinnikova G."/>
            <person name="Teshima H."/>
            <person name="Detter J.C."/>
            <person name="Han C.S."/>
            <person name="Tapia R."/>
            <person name="Land M.L."/>
            <person name="Hauser L."/>
            <person name="Kyrpides N.C."/>
            <person name="Ivanova N.N."/>
            <person name="Pagani I."/>
            <person name="Huntmann M."/>
            <person name="Wei C.L."/>
            <person name="Davenport K.W."/>
            <person name="Daligault H."/>
            <person name="Chain P.S."/>
            <person name="Chen A."/>
            <person name="Mavromatis K."/>
            <person name="Markowitz V."/>
            <person name="Szeto E."/>
            <person name="Mikhailova N."/>
            <person name="Pati A."/>
            <person name="Wagner M."/>
            <person name="Woyke T."/>
            <person name="Ollivier B."/>
            <person name="Klenk H.P."/>
            <person name="Spring S."/>
            <person name="Loy A."/>
        </authorList>
    </citation>
    <scope>NUCLEOTIDE SEQUENCE [LARGE SCALE GENOMIC DNA]</scope>
    <source>
        <strain evidence="2">ATCC 19365 / DSM 765 / NCIMB 8382 / VKM B-1628</strain>
    </source>
</reference>
<dbReference type="Proteomes" id="UP000006346">
    <property type="component" value="Chromosome"/>
</dbReference>
<reference evidence="2" key="1">
    <citation type="submission" date="2011-11" db="EMBL/GenBank/DDBJ databases">
        <title>Complete sequence of Desulfosporosinus orientis DSM 765.</title>
        <authorList>
            <person name="Lucas S."/>
            <person name="Han J."/>
            <person name="Lapidus A."/>
            <person name="Cheng J.-F."/>
            <person name="Goodwin L."/>
            <person name="Pitluck S."/>
            <person name="Peters L."/>
            <person name="Ovchinnikova G."/>
            <person name="Teshima H."/>
            <person name="Detter J.C."/>
            <person name="Han C."/>
            <person name="Tapia R."/>
            <person name="Land M."/>
            <person name="Hauser L."/>
            <person name="Kyrpides N."/>
            <person name="Ivanova N."/>
            <person name="Pagani I."/>
            <person name="Pester M."/>
            <person name="Spring S."/>
            <person name="Ollivier B."/>
            <person name="Rattei T."/>
            <person name="Klenk H.-P."/>
            <person name="Wagner M."/>
            <person name="Loy A."/>
            <person name="Woyke T."/>
        </authorList>
    </citation>
    <scope>NUCLEOTIDE SEQUENCE [LARGE SCALE GENOMIC DNA]</scope>
    <source>
        <strain evidence="2">ATCC 19365 / DSM 765 / NCIMB 8382 / VKM B-1628</strain>
    </source>
</reference>
<evidence type="ECO:0000313" key="2">
    <source>
        <dbReference type="Proteomes" id="UP000006346"/>
    </source>
</evidence>
<dbReference type="RefSeq" id="WP_014187368.1">
    <property type="nucleotide sequence ID" value="NC_016584.1"/>
</dbReference>
<name>G7W756_DESOD</name>
<protein>
    <submittedName>
        <fullName evidence="1">Uncharacterized protein</fullName>
    </submittedName>
</protein>
<proteinExistence type="predicted"/>
<dbReference type="STRING" id="768706.Desor_5176"/>